<organism evidence="1 2">
    <name type="scientific">Alkalihalobacillus alcalophilus ATCC 27647 = CGMCC 1.3604</name>
    <dbReference type="NCBI Taxonomy" id="1218173"/>
    <lineage>
        <taxon>Bacteria</taxon>
        <taxon>Bacillati</taxon>
        <taxon>Bacillota</taxon>
        <taxon>Bacilli</taxon>
        <taxon>Bacillales</taxon>
        <taxon>Bacillaceae</taxon>
        <taxon>Alkalihalobacillus</taxon>
    </lineage>
</organism>
<accession>A0A4S4K350</accession>
<dbReference type="Proteomes" id="UP000297014">
    <property type="component" value="Unassembled WGS sequence"/>
</dbReference>
<reference evidence="1 2" key="1">
    <citation type="submission" date="2014-01" db="EMBL/GenBank/DDBJ databases">
        <title>Draft genome sequencing of Bacillus alcalophilus CGMCC 1.3604.</title>
        <authorList>
            <person name="Yang J."/>
            <person name="Diao L."/>
            <person name="Yang S."/>
        </authorList>
    </citation>
    <scope>NUCLEOTIDE SEQUENCE [LARGE SCALE GENOMIC DNA]</scope>
    <source>
        <strain evidence="1 2">CGMCC 1.3604</strain>
    </source>
</reference>
<gene>
    <name evidence="1" type="ORF">AJ85_10490</name>
</gene>
<evidence type="ECO:0000313" key="2">
    <source>
        <dbReference type="Proteomes" id="UP000297014"/>
    </source>
</evidence>
<comment type="caution">
    <text evidence="1">The sequence shown here is derived from an EMBL/GenBank/DDBJ whole genome shotgun (WGS) entry which is preliminary data.</text>
</comment>
<evidence type="ECO:0008006" key="3">
    <source>
        <dbReference type="Google" id="ProtNLM"/>
    </source>
</evidence>
<sequence length="150" mass="17249">MDKNTIFPNLLQKIVLEEELGGIQRAILYQDTAHKLNVLTLIKYLICASMNVWKSYRHCTDAGEQYGLPQINHSTLSKKASEIDYNMMKNLFHLIVFKCNLLTRRAMNLSKVKDILIVDSTRITVGKTRLPWAVYHSERSGIKLNVNVND</sequence>
<dbReference type="AlphaFoldDB" id="A0A4S4K350"/>
<evidence type="ECO:0000313" key="1">
    <source>
        <dbReference type="EMBL" id="THG90479.1"/>
    </source>
</evidence>
<dbReference type="EMBL" id="JALP01000145">
    <property type="protein sequence ID" value="THG90479.1"/>
    <property type="molecule type" value="Genomic_DNA"/>
</dbReference>
<dbReference type="RefSeq" id="WP_040323612.1">
    <property type="nucleotide sequence ID" value="NZ_ALPT02000011.1"/>
</dbReference>
<protein>
    <recommendedName>
        <fullName evidence="3">Transposase</fullName>
    </recommendedName>
</protein>
<name>A0A4S4K350_ALKAL</name>
<proteinExistence type="predicted"/>